<organism evidence="12 13">
    <name type="scientific">Marasmiellus scandens</name>
    <dbReference type="NCBI Taxonomy" id="2682957"/>
    <lineage>
        <taxon>Eukaryota</taxon>
        <taxon>Fungi</taxon>
        <taxon>Dikarya</taxon>
        <taxon>Basidiomycota</taxon>
        <taxon>Agaricomycotina</taxon>
        <taxon>Agaricomycetes</taxon>
        <taxon>Agaricomycetidae</taxon>
        <taxon>Agaricales</taxon>
        <taxon>Marasmiineae</taxon>
        <taxon>Omphalotaceae</taxon>
        <taxon>Marasmiellus</taxon>
    </lineage>
</organism>
<name>A0ABR1J7I6_9AGAR</name>
<dbReference type="PANTHER" id="PTHR13620">
    <property type="entry name" value="3-5 EXONUCLEASE"/>
    <property type="match status" value="1"/>
</dbReference>
<feature type="region of interest" description="Disordered" evidence="10">
    <location>
        <begin position="378"/>
        <end position="397"/>
    </location>
</feature>
<keyword evidence="5" id="KW-0269">Exonuclease</keyword>
<feature type="domain" description="3'-5' exonuclease" evidence="11">
    <location>
        <begin position="72"/>
        <end position="269"/>
    </location>
</feature>
<evidence type="ECO:0000256" key="2">
    <source>
        <dbReference type="ARBA" id="ARBA00022722"/>
    </source>
</evidence>
<evidence type="ECO:0000256" key="4">
    <source>
        <dbReference type="ARBA" id="ARBA00022801"/>
    </source>
</evidence>
<evidence type="ECO:0000256" key="9">
    <source>
        <dbReference type="ARBA" id="ARBA00042761"/>
    </source>
</evidence>
<evidence type="ECO:0000259" key="11">
    <source>
        <dbReference type="SMART" id="SM00474"/>
    </source>
</evidence>
<keyword evidence="3" id="KW-0479">Metal-binding</keyword>
<dbReference type="SMART" id="SM00474">
    <property type="entry name" value="35EXOc"/>
    <property type="match status" value="1"/>
</dbReference>
<dbReference type="InterPro" id="IPR051132">
    <property type="entry name" value="3-5_Exonuclease_domain"/>
</dbReference>
<evidence type="ECO:0000256" key="6">
    <source>
        <dbReference type="ARBA" id="ARBA00022842"/>
    </source>
</evidence>
<evidence type="ECO:0000256" key="5">
    <source>
        <dbReference type="ARBA" id="ARBA00022839"/>
    </source>
</evidence>
<gene>
    <name evidence="12" type="ORF">VKT23_011990</name>
</gene>
<evidence type="ECO:0000256" key="10">
    <source>
        <dbReference type="SAM" id="MobiDB-lite"/>
    </source>
</evidence>
<protein>
    <recommendedName>
        <fullName evidence="8">3'-5' exonuclease</fullName>
    </recommendedName>
    <alternativeName>
        <fullName evidence="9">Werner Syndrome-like exonuclease</fullName>
    </alternativeName>
</protein>
<keyword evidence="6" id="KW-0460">Magnesium</keyword>
<comment type="subcellular location">
    <subcellularLocation>
        <location evidence="1">Nucleus</location>
    </subcellularLocation>
</comment>
<reference evidence="12 13" key="1">
    <citation type="submission" date="2024-01" db="EMBL/GenBank/DDBJ databases">
        <title>A draft genome for the cacao thread blight pathogen Marasmiellus scandens.</title>
        <authorList>
            <person name="Baruah I.K."/>
            <person name="Leung J."/>
            <person name="Bukari Y."/>
            <person name="Amoako-Attah I."/>
            <person name="Meinhardt L.W."/>
            <person name="Bailey B.A."/>
            <person name="Cohen S.P."/>
        </authorList>
    </citation>
    <scope>NUCLEOTIDE SEQUENCE [LARGE SCALE GENOMIC DNA]</scope>
    <source>
        <strain evidence="12 13">GH-19</strain>
    </source>
</reference>
<proteinExistence type="predicted"/>
<evidence type="ECO:0000256" key="1">
    <source>
        <dbReference type="ARBA" id="ARBA00004123"/>
    </source>
</evidence>
<accession>A0ABR1J7I6</accession>
<dbReference type="InterPro" id="IPR002562">
    <property type="entry name" value="3'-5'_exonuclease_dom"/>
</dbReference>
<dbReference type="SUPFAM" id="SSF53098">
    <property type="entry name" value="Ribonuclease H-like"/>
    <property type="match status" value="1"/>
</dbReference>
<dbReference type="Proteomes" id="UP001498398">
    <property type="component" value="Unassembled WGS sequence"/>
</dbReference>
<dbReference type="CDD" id="cd06141">
    <property type="entry name" value="WRN_exo"/>
    <property type="match status" value="1"/>
</dbReference>
<evidence type="ECO:0000256" key="8">
    <source>
        <dbReference type="ARBA" id="ARBA00040531"/>
    </source>
</evidence>
<keyword evidence="2" id="KW-0540">Nuclease</keyword>
<dbReference type="Gene3D" id="3.30.420.10">
    <property type="entry name" value="Ribonuclease H-like superfamily/Ribonuclease H"/>
    <property type="match status" value="1"/>
</dbReference>
<keyword evidence="13" id="KW-1185">Reference proteome</keyword>
<dbReference type="Pfam" id="PF01612">
    <property type="entry name" value="DNA_pol_A_exo1"/>
    <property type="match status" value="1"/>
</dbReference>
<evidence type="ECO:0000313" key="12">
    <source>
        <dbReference type="EMBL" id="KAK7453314.1"/>
    </source>
</evidence>
<comment type="caution">
    <text evidence="12">The sequence shown here is derived from an EMBL/GenBank/DDBJ whole genome shotgun (WGS) entry which is preliminary data.</text>
</comment>
<keyword evidence="4" id="KW-0378">Hydrolase</keyword>
<evidence type="ECO:0000256" key="3">
    <source>
        <dbReference type="ARBA" id="ARBA00022723"/>
    </source>
</evidence>
<dbReference type="EMBL" id="JBANRG010000027">
    <property type="protein sequence ID" value="KAK7453314.1"/>
    <property type="molecule type" value="Genomic_DNA"/>
</dbReference>
<feature type="compositionally biased region" description="Low complexity" evidence="10">
    <location>
        <begin position="384"/>
        <end position="396"/>
    </location>
</feature>
<evidence type="ECO:0000313" key="13">
    <source>
        <dbReference type="Proteomes" id="UP001498398"/>
    </source>
</evidence>
<keyword evidence="7" id="KW-0539">Nucleus</keyword>
<evidence type="ECO:0000256" key="7">
    <source>
        <dbReference type="ARBA" id="ARBA00023242"/>
    </source>
</evidence>
<dbReference type="InterPro" id="IPR036397">
    <property type="entry name" value="RNaseH_sf"/>
</dbReference>
<dbReference type="PANTHER" id="PTHR13620:SF109">
    <property type="entry name" value="3'-5' EXONUCLEASE"/>
    <property type="match status" value="1"/>
</dbReference>
<dbReference type="InterPro" id="IPR012337">
    <property type="entry name" value="RNaseH-like_sf"/>
</dbReference>
<sequence>MNMTCFSGIQCHLLGLMEYLVQTVKQNFGVMNQYADNMADKDFLERCFPSLKEGVDPVEKYSHLEPLAIPSDVSIETLDSELGINEAMRSILQLLPENDEEGYTVIGFDMEWNVEMSGLGYVTGRGQTALIQICCGKKVYLLQVGKMLAGGSMPLIFRQVLENPRILKVGRNVAVDFKYLQQTCGVHMQFSGAIDLSKLAKERLVTKTAKSGLGDLCATVLQKRLNKNVSERISSAWENDTLTDEQKMYAALDAFASLAIYNALIKIPVPAPLALDAPPNTLVLLYGEDKTRLIARGILLPVPSVQNFDGINITPTRALIQVDEVYVIGSLITTHHRKALSEFGQPPFQLVCLRSRLRQAEPGHDTSIFKNSFTTTMHQTHVGSEQTESSTSTESTNDVVNNEGHGIGEVLLDMVDYSNDISGNGTSVIDTYLKDPKSQEEGTTILNSIHGSDWLSNLRSRILNDPYHIFNRFYIPVNHGLRLDFALALRDAIFIPDSQDKARITAWASSQKLPKTWEQLV</sequence>